<feature type="chain" id="PRO_5009514528" description="DUF5723 domain-containing protein" evidence="1">
    <location>
        <begin position="27"/>
        <end position="347"/>
    </location>
</feature>
<feature type="signal peptide" evidence="1">
    <location>
        <begin position="1"/>
        <end position="26"/>
    </location>
</feature>
<name>A0A1F4T7J8_UNCSA</name>
<evidence type="ECO:0000313" key="2">
    <source>
        <dbReference type="EMBL" id="OGC28688.1"/>
    </source>
</evidence>
<evidence type="ECO:0000256" key="1">
    <source>
        <dbReference type="SAM" id="SignalP"/>
    </source>
</evidence>
<dbReference type="Gene3D" id="2.40.160.60">
    <property type="entry name" value="Outer membrane protein transport protein (OMPP1/FadL/TodX)"/>
    <property type="match status" value="1"/>
</dbReference>
<dbReference type="EMBL" id="MEUG01000001">
    <property type="protein sequence ID" value="OGC28688.1"/>
    <property type="molecule type" value="Genomic_DNA"/>
</dbReference>
<evidence type="ECO:0000313" key="3">
    <source>
        <dbReference type="Proteomes" id="UP000178602"/>
    </source>
</evidence>
<reference evidence="2 3" key="1">
    <citation type="journal article" date="2016" name="Nat. Commun.">
        <title>Thousands of microbial genomes shed light on interconnected biogeochemical processes in an aquifer system.</title>
        <authorList>
            <person name="Anantharaman K."/>
            <person name="Brown C.T."/>
            <person name="Hug L.A."/>
            <person name="Sharon I."/>
            <person name="Castelle C.J."/>
            <person name="Probst A.J."/>
            <person name="Thomas B.C."/>
            <person name="Singh A."/>
            <person name="Wilkins M.J."/>
            <person name="Karaoz U."/>
            <person name="Brodie E.L."/>
            <person name="Williams K.H."/>
            <person name="Hubbard S.S."/>
            <person name="Banfield J.F."/>
        </authorList>
    </citation>
    <scope>NUCLEOTIDE SEQUENCE [LARGE SCALE GENOMIC DNA]</scope>
</reference>
<protein>
    <recommendedName>
        <fullName evidence="4">DUF5723 domain-containing protein</fullName>
    </recommendedName>
</protein>
<accession>A0A1F4T7J8</accession>
<dbReference type="Proteomes" id="UP000178602">
    <property type="component" value="Unassembled WGS sequence"/>
</dbReference>
<sequence>MRKSSYIFFCLMLTAYSLQLFYPASASQVVDLTEIGIGAKPLGMGSVFNPEDNSGSLFQNPAALANIGKYSLTSMSGNVMGEVPYLMFGGAYRTNYGTIGVGYINASVGGIKEATLVNGVPEITGNEANYGSGTLLIGFAKDAKWNTKVGASLKFINQGFSGAPSFEGAGGGGFDLDLGTIIPINERLTGALTLKNIIPGSNMRGDELPLAIVGGLAYKVPDRNWLAAVDLASTTRGLLFHLGAEWNPFKQFFLRAGLDQKPDNINYSLGVGTRARGFNFDYAYHTYAGLGEMTTHYFSIGYVGEEPKVESPPPVAPKPVIVKPAVKKPGKAPVVIKKKVIIPPKKK</sequence>
<gene>
    <name evidence="2" type="ORF">A3K49_07020</name>
</gene>
<proteinExistence type="predicted"/>
<comment type="caution">
    <text evidence="2">The sequence shown here is derived from an EMBL/GenBank/DDBJ whole genome shotgun (WGS) entry which is preliminary data.</text>
</comment>
<organism evidence="2 3">
    <name type="scientific">candidate division WOR-1 bacterium RIFOXYC12_FULL_54_18</name>
    <dbReference type="NCBI Taxonomy" id="1802584"/>
    <lineage>
        <taxon>Bacteria</taxon>
        <taxon>Bacillati</taxon>
        <taxon>Saganbacteria</taxon>
    </lineage>
</organism>
<keyword evidence="1" id="KW-0732">Signal</keyword>
<evidence type="ECO:0008006" key="4">
    <source>
        <dbReference type="Google" id="ProtNLM"/>
    </source>
</evidence>
<dbReference type="AlphaFoldDB" id="A0A1F4T7J8"/>